<gene>
    <name evidence="1" type="ORF">T310_3382</name>
</gene>
<dbReference type="GeneID" id="25315732"/>
<dbReference type="RefSeq" id="XP_013329203.1">
    <property type="nucleotide sequence ID" value="XM_013473749.1"/>
</dbReference>
<comment type="caution">
    <text evidence="1">The sequence shown here is derived from an EMBL/GenBank/DDBJ whole genome shotgun (WGS) entry which is preliminary data.</text>
</comment>
<reference evidence="1 2" key="1">
    <citation type="submission" date="2015-04" db="EMBL/GenBank/DDBJ databases">
        <authorList>
            <person name="Heijne W.H."/>
            <person name="Fedorova N.D."/>
            <person name="Nierman W.C."/>
            <person name="Vollebregt A.W."/>
            <person name="Zhao Z."/>
            <person name="Wu L."/>
            <person name="Kumar M."/>
            <person name="Stam H."/>
            <person name="van den Berg M.A."/>
            <person name="Pel H.J."/>
        </authorList>
    </citation>
    <scope>NUCLEOTIDE SEQUENCE [LARGE SCALE GENOMIC DNA]</scope>
    <source>
        <strain evidence="1 2">CBS 393.64</strain>
    </source>
</reference>
<organism evidence="1 2">
    <name type="scientific">Rasamsonia emersonii (strain ATCC 16479 / CBS 393.64 / IMI 116815)</name>
    <dbReference type="NCBI Taxonomy" id="1408163"/>
    <lineage>
        <taxon>Eukaryota</taxon>
        <taxon>Fungi</taxon>
        <taxon>Dikarya</taxon>
        <taxon>Ascomycota</taxon>
        <taxon>Pezizomycotina</taxon>
        <taxon>Eurotiomycetes</taxon>
        <taxon>Eurotiomycetidae</taxon>
        <taxon>Eurotiales</taxon>
        <taxon>Trichocomaceae</taxon>
        <taxon>Rasamsonia</taxon>
    </lineage>
</organism>
<name>A0A0F4YXL7_RASE3</name>
<sequence>MDTNRLIVPNVLCVSIVTREVTSHGTADIGRNLSVCLKETIQDPRLSRIPYAEIISHCGGTQTVTSAILESIDPAVRALEGKEITTRQLDEIFLTQSRERNCWPKNSGYLNFVKDDRDEKYWRPYVGQSENPLLRIKQHKNIINLACDTLHYYVIWKGDGHRWANFIRLWTLILPEGMDESIHIVFNNKYPRNGDGSCISIASPENPGNMVWPYE</sequence>
<evidence type="ECO:0000313" key="1">
    <source>
        <dbReference type="EMBL" id="KKA22591.1"/>
    </source>
</evidence>
<proteinExistence type="predicted"/>
<dbReference type="STRING" id="1408163.A0A0F4YXL7"/>
<dbReference type="AlphaFoldDB" id="A0A0F4YXL7"/>
<protein>
    <submittedName>
        <fullName evidence="1">Uncharacterized protein</fullName>
    </submittedName>
</protein>
<evidence type="ECO:0000313" key="2">
    <source>
        <dbReference type="Proteomes" id="UP000053958"/>
    </source>
</evidence>
<dbReference type="EMBL" id="LASV01000135">
    <property type="protein sequence ID" value="KKA22591.1"/>
    <property type="molecule type" value="Genomic_DNA"/>
</dbReference>
<keyword evidence="2" id="KW-1185">Reference proteome</keyword>
<accession>A0A0F4YXL7</accession>
<dbReference type="OrthoDB" id="4227465at2759"/>
<dbReference type="Proteomes" id="UP000053958">
    <property type="component" value="Unassembled WGS sequence"/>
</dbReference>